<reference evidence="2 3" key="1">
    <citation type="submission" date="2018-06" db="EMBL/GenBank/DDBJ databases">
        <authorList>
            <consortium name="Pathogen Informatics"/>
            <person name="Doyle S."/>
        </authorList>
    </citation>
    <scope>NUCLEOTIDE SEQUENCE [LARGE SCALE GENOMIC DNA]</scope>
    <source>
        <strain evidence="2 3">NCTC9081</strain>
    </source>
</reference>
<dbReference type="Proteomes" id="UP000254716">
    <property type="component" value="Unassembled WGS sequence"/>
</dbReference>
<dbReference type="AlphaFoldDB" id="A0A376W1I0"/>
<name>A0A376W1I0_ECOLX</name>
<feature type="compositionally biased region" description="Polar residues" evidence="1">
    <location>
        <begin position="15"/>
        <end position="25"/>
    </location>
</feature>
<gene>
    <name evidence="2" type="ORF">NCTC9081_02056</name>
</gene>
<organism evidence="2 3">
    <name type="scientific">Escherichia coli</name>
    <dbReference type="NCBI Taxonomy" id="562"/>
    <lineage>
        <taxon>Bacteria</taxon>
        <taxon>Pseudomonadati</taxon>
        <taxon>Pseudomonadota</taxon>
        <taxon>Gammaproteobacteria</taxon>
        <taxon>Enterobacterales</taxon>
        <taxon>Enterobacteriaceae</taxon>
        <taxon>Escherichia</taxon>
    </lineage>
</organism>
<dbReference type="EMBL" id="UGCV01000008">
    <property type="protein sequence ID" value="STJ16658.1"/>
    <property type="molecule type" value="Genomic_DNA"/>
</dbReference>
<accession>A0A376W1I0</accession>
<protein>
    <submittedName>
        <fullName evidence="2">Uncharacterized protein</fullName>
    </submittedName>
</protein>
<evidence type="ECO:0000256" key="1">
    <source>
        <dbReference type="SAM" id="MobiDB-lite"/>
    </source>
</evidence>
<sequence length="65" mass="7052">MRPVAHAKVHRLPQHETTSSLASSKDSLITQTQGGELWNIHCRSLVGVIKAEDILSQACCNALSL</sequence>
<evidence type="ECO:0000313" key="3">
    <source>
        <dbReference type="Proteomes" id="UP000254716"/>
    </source>
</evidence>
<evidence type="ECO:0000313" key="2">
    <source>
        <dbReference type="EMBL" id="STJ16658.1"/>
    </source>
</evidence>
<feature type="compositionally biased region" description="Basic residues" evidence="1">
    <location>
        <begin position="1"/>
        <end position="12"/>
    </location>
</feature>
<proteinExistence type="predicted"/>
<feature type="region of interest" description="Disordered" evidence="1">
    <location>
        <begin position="1"/>
        <end position="25"/>
    </location>
</feature>